<reference evidence="1" key="1">
    <citation type="submission" date="2014-09" db="EMBL/GenBank/DDBJ databases">
        <authorList>
            <person name="Magalhaes I.L.F."/>
            <person name="Oliveira U."/>
            <person name="Santos F.R."/>
            <person name="Vidigal T.H.D.A."/>
            <person name="Brescovit A.D."/>
            <person name="Santos A.J."/>
        </authorList>
    </citation>
    <scope>NUCLEOTIDE SEQUENCE</scope>
    <source>
        <tissue evidence="1">Shoot tissue taken approximately 20 cm above the soil surface</tissue>
    </source>
</reference>
<accession>A0A0A9G6C0</accession>
<reference evidence="1" key="2">
    <citation type="journal article" date="2015" name="Data Brief">
        <title>Shoot transcriptome of the giant reed, Arundo donax.</title>
        <authorList>
            <person name="Barrero R.A."/>
            <person name="Guerrero F.D."/>
            <person name="Moolhuijzen P."/>
            <person name="Goolsby J.A."/>
            <person name="Tidwell J."/>
            <person name="Bellgard S.E."/>
            <person name="Bellgard M.I."/>
        </authorList>
    </citation>
    <scope>NUCLEOTIDE SEQUENCE</scope>
    <source>
        <tissue evidence="1">Shoot tissue taken approximately 20 cm above the soil surface</tissue>
    </source>
</reference>
<organism evidence="1">
    <name type="scientific">Arundo donax</name>
    <name type="common">Giant reed</name>
    <name type="synonym">Donax arundinaceus</name>
    <dbReference type="NCBI Taxonomy" id="35708"/>
    <lineage>
        <taxon>Eukaryota</taxon>
        <taxon>Viridiplantae</taxon>
        <taxon>Streptophyta</taxon>
        <taxon>Embryophyta</taxon>
        <taxon>Tracheophyta</taxon>
        <taxon>Spermatophyta</taxon>
        <taxon>Magnoliopsida</taxon>
        <taxon>Liliopsida</taxon>
        <taxon>Poales</taxon>
        <taxon>Poaceae</taxon>
        <taxon>PACMAD clade</taxon>
        <taxon>Arundinoideae</taxon>
        <taxon>Arundineae</taxon>
        <taxon>Arundo</taxon>
    </lineage>
</organism>
<proteinExistence type="predicted"/>
<evidence type="ECO:0000313" key="1">
    <source>
        <dbReference type="EMBL" id="JAE20047.1"/>
    </source>
</evidence>
<dbReference type="EMBL" id="GBRH01177849">
    <property type="protein sequence ID" value="JAE20047.1"/>
    <property type="molecule type" value="Transcribed_RNA"/>
</dbReference>
<protein>
    <submittedName>
        <fullName evidence="1">Uncharacterized protein</fullName>
    </submittedName>
</protein>
<sequence>MTSHHVQLRVSVTVEQWIPLVVEIKPMIDILGPHRLIMAMIMTPYGTSVTRMVRMVIQISSLGHKVFLL</sequence>
<name>A0A0A9G6C0_ARUDO</name>
<dbReference type="AlphaFoldDB" id="A0A0A9G6C0"/>